<dbReference type="EMBL" id="GU474841">
    <property type="protein sequence ID" value="ADI16579.1"/>
    <property type="molecule type" value="Genomic_DNA"/>
</dbReference>
<sequence length="57" mass="6203">MGLGGFEPPTSPLSGVRSNQLSYRPRVLINNQQQTIRVGTTQSEESVMGLLFSTHKG</sequence>
<reference evidence="1" key="1">
    <citation type="journal article" date="2011" name="Environ. Microbiol.">
        <title>Time-series analyses of Monterey Bay coastal microbial picoplankton using a 'genome proxy' microarray.</title>
        <authorList>
            <person name="Rich V.I."/>
            <person name="Pham V.D."/>
            <person name="Eppley J."/>
            <person name="Shi Y."/>
            <person name="DeLong E.F."/>
        </authorList>
    </citation>
    <scope>NUCLEOTIDE SEQUENCE</scope>
</reference>
<dbReference type="AlphaFoldDB" id="E0XQ88"/>
<organism evidence="1">
    <name type="scientific">uncultured gamma proteobacterium HF0010_01E20</name>
    <dbReference type="NCBI Taxonomy" id="710977"/>
    <lineage>
        <taxon>Bacteria</taxon>
        <taxon>Pseudomonadati</taxon>
        <taxon>Pseudomonadota</taxon>
        <taxon>Gammaproteobacteria</taxon>
        <taxon>environmental samples</taxon>
    </lineage>
</organism>
<name>E0XQ88_9GAMM</name>
<dbReference type="AntiFam" id="ANF00014">
    <property type="entry name" value="tRNA translation"/>
</dbReference>
<proteinExistence type="predicted"/>
<protein>
    <submittedName>
        <fullName evidence="1">Uncharacterized protein</fullName>
    </submittedName>
</protein>
<accession>E0XQ88</accession>
<evidence type="ECO:0000313" key="1">
    <source>
        <dbReference type="EMBL" id="ADI16579.1"/>
    </source>
</evidence>